<proteinExistence type="predicted"/>
<dbReference type="CDD" id="cd16341">
    <property type="entry name" value="FdhE"/>
    <property type="match status" value="1"/>
</dbReference>
<dbReference type="PANTHER" id="PTHR37689:SF1">
    <property type="entry name" value="PROTEIN FDHE"/>
    <property type="match status" value="1"/>
</dbReference>
<dbReference type="Gene3D" id="3.90.1670.10">
    <property type="entry name" value="FdhE-like domain"/>
    <property type="match status" value="1"/>
</dbReference>
<dbReference type="InterPro" id="IPR024064">
    <property type="entry name" value="FdhE-like_sf"/>
</dbReference>
<organism evidence="1 2">
    <name type="scientific">Sutterella seckii</name>
    <dbReference type="NCBI Taxonomy" id="1944635"/>
    <lineage>
        <taxon>Bacteria</taxon>
        <taxon>Pseudomonadati</taxon>
        <taxon>Pseudomonadota</taxon>
        <taxon>Betaproteobacteria</taxon>
        <taxon>Burkholderiales</taxon>
        <taxon>Sutterellaceae</taxon>
        <taxon>Sutterella</taxon>
    </lineage>
</organism>
<dbReference type="EMBL" id="WEHX01000022">
    <property type="protein sequence ID" value="KAB7661246.1"/>
    <property type="molecule type" value="Genomic_DNA"/>
</dbReference>
<dbReference type="GO" id="GO:0005829">
    <property type="term" value="C:cytosol"/>
    <property type="evidence" value="ECO:0007669"/>
    <property type="project" value="TreeGrafter"/>
</dbReference>
<reference evidence="1 2" key="1">
    <citation type="submission" date="2019-10" db="EMBL/GenBank/DDBJ databases">
        <title>Genome diversity of Sutterella seckii.</title>
        <authorList>
            <person name="Chaplin A.V."/>
            <person name="Sokolova S.R."/>
            <person name="Mosin K.A."/>
            <person name="Ivanova E.L."/>
            <person name="Kochetkova T.O."/>
            <person name="Goltsov A.Y."/>
            <person name="Trofimov D.Y."/>
            <person name="Efimov B.A."/>
        </authorList>
    </citation>
    <scope>NUCLEOTIDE SEQUENCE [LARGE SCALE GENOMIC DNA]</scope>
    <source>
        <strain evidence="1 2">ASD393</strain>
    </source>
</reference>
<sequence length="322" mass="34854">MNSKSIERALQRYRAYKDEDVRTRLEIFGPLLLEAAALSNSLTDEDSTIVREPTEAEILAAAKGGATLLSLDLVRIRPDSFRAGLERLGKVLLGTLKLDEKLHAEAEAFDWTPFASADFVDAASLSPQDALVMAERLTANIDEALAAVWVYPVLGMTIRAFLDKFARDASQALARTETGAPSFDRRTTCFCCGSEPDIAAVAATTNRGNVKKLYCSTCGASWSFERIRCARCGDEALSDLSYVSDEADDTHRLHICTNCHAAMPTLFAGGDELTFNPDVEGIVLTGLEEAYEAAVTQGTVPQKVFKQGDATQAGRGPGRGLY</sequence>
<dbReference type="AlphaFoldDB" id="A0A6I1EKL4"/>
<comment type="caution">
    <text evidence="1">The sequence shown here is derived from an EMBL/GenBank/DDBJ whole genome shotgun (WGS) entry which is preliminary data.</text>
</comment>
<dbReference type="OrthoDB" id="9811074at2"/>
<dbReference type="InterPro" id="IPR006452">
    <property type="entry name" value="Formate_DH_accessory"/>
</dbReference>
<name>A0A6I1EKL4_9BURK</name>
<dbReference type="RefSeq" id="WP_152158102.1">
    <property type="nucleotide sequence ID" value="NZ_WEHX01000022.1"/>
</dbReference>
<accession>A0A6I1EKL4</accession>
<gene>
    <name evidence="1" type="ORF">GBM95_05095</name>
</gene>
<protein>
    <submittedName>
        <fullName evidence="1">Formate dehydrogenase accessory protein FdhE</fullName>
    </submittedName>
</protein>
<dbReference type="GO" id="GO:0008199">
    <property type="term" value="F:ferric iron binding"/>
    <property type="evidence" value="ECO:0007669"/>
    <property type="project" value="TreeGrafter"/>
</dbReference>
<evidence type="ECO:0000313" key="1">
    <source>
        <dbReference type="EMBL" id="KAB7661246.1"/>
    </source>
</evidence>
<dbReference type="Proteomes" id="UP000430564">
    <property type="component" value="Unassembled WGS sequence"/>
</dbReference>
<dbReference type="GO" id="GO:0051604">
    <property type="term" value="P:protein maturation"/>
    <property type="evidence" value="ECO:0007669"/>
    <property type="project" value="TreeGrafter"/>
</dbReference>
<dbReference type="SUPFAM" id="SSF144020">
    <property type="entry name" value="FdhE-like"/>
    <property type="match status" value="1"/>
</dbReference>
<evidence type="ECO:0000313" key="2">
    <source>
        <dbReference type="Proteomes" id="UP000430564"/>
    </source>
</evidence>
<dbReference type="PANTHER" id="PTHR37689">
    <property type="entry name" value="PROTEIN FDHE"/>
    <property type="match status" value="1"/>
</dbReference>